<dbReference type="EMBL" id="JAAALK010000290">
    <property type="protein sequence ID" value="KAG8047485.1"/>
    <property type="molecule type" value="Genomic_DNA"/>
</dbReference>
<organism evidence="1 2">
    <name type="scientific">Zizania palustris</name>
    <name type="common">Northern wild rice</name>
    <dbReference type="NCBI Taxonomy" id="103762"/>
    <lineage>
        <taxon>Eukaryota</taxon>
        <taxon>Viridiplantae</taxon>
        <taxon>Streptophyta</taxon>
        <taxon>Embryophyta</taxon>
        <taxon>Tracheophyta</taxon>
        <taxon>Spermatophyta</taxon>
        <taxon>Magnoliopsida</taxon>
        <taxon>Liliopsida</taxon>
        <taxon>Poales</taxon>
        <taxon>Poaceae</taxon>
        <taxon>BOP clade</taxon>
        <taxon>Oryzoideae</taxon>
        <taxon>Oryzeae</taxon>
        <taxon>Zizaniinae</taxon>
        <taxon>Zizania</taxon>
    </lineage>
</organism>
<dbReference type="AlphaFoldDB" id="A0A8J5RP33"/>
<name>A0A8J5RP33_ZIZPA</name>
<reference evidence="1" key="1">
    <citation type="journal article" date="2021" name="bioRxiv">
        <title>Whole Genome Assembly and Annotation of Northern Wild Rice, Zizania palustris L., Supports a Whole Genome Duplication in the Zizania Genus.</title>
        <authorList>
            <person name="Haas M."/>
            <person name="Kono T."/>
            <person name="Macchietto M."/>
            <person name="Millas R."/>
            <person name="McGilp L."/>
            <person name="Shao M."/>
            <person name="Duquette J."/>
            <person name="Hirsch C.N."/>
            <person name="Kimball J."/>
        </authorList>
    </citation>
    <scope>NUCLEOTIDE SEQUENCE</scope>
    <source>
        <tissue evidence="1">Fresh leaf tissue</tissue>
    </source>
</reference>
<dbReference type="Proteomes" id="UP000729402">
    <property type="component" value="Unassembled WGS sequence"/>
</dbReference>
<accession>A0A8J5RP33</accession>
<sequence>MEQVLRRTRARWGVGARLALPREPSARVARCMLRVAAVAAARAVHAQAAGAARASEQGWAERSGAARSHCSGLAPRRALGGLQLWGSRRAPGA</sequence>
<gene>
    <name evidence="1" type="ORF">GUJ93_ZPchr0008g12831</name>
</gene>
<evidence type="ECO:0000313" key="1">
    <source>
        <dbReference type="EMBL" id="KAG8047485.1"/>
    </source>
</evidence>
<evidence type="ECO:0000313" key="2">
    <source>
        <dbReference type="Proteomes" id="UP000729402"/>
    </source>
</evidence>
<proteinExistence type="predicted"/>
<protein>
    <submittedName>
        <fullName evidence="1">Uncharacterized protein</fullName>
    </submittedName>
</protein>
<reference evidence="1" key="2">
    <citation type="submission" date="2021-02" db="EMBL/GenBank/DDBJ databases">
        <authorList>
            <person name="Kimball J.A."/>
            <person name="Haas M.W."/>
            <person name="Macchietto M."/>
            <person name="Kono T."/>
            <person name="Duquette J."/>
            <person name="Shao M."/>
        </authorList>
    </citation>
    <scope>NUCLEOTIDE SEQUENCE</scope>
    <source>
        <tissue evidence="1">Fresh leaf tissue</tissue>
    </source>
</reference>
<comment type="caution">
    <text evidence="1">The sequence shown here is derived from an EMBL/GenBank/DDBJ whole genome shotgun (WGS) entry which is preliminary data.</text>
</comment>
<keyword evidence="2" id="KW-1185">Reference proteome</keyword>